<comment type="similarity">
    <text evidence="5">Belongs to the TMTC family.</text>
</comment>
<dbReference type="Pfam" id="PF13424">
    <property type="entry name" value="TPR_12"/>
    <property type="match status" value="1"/>
</dbReference>
<evidence type="ECO:0000256" key="9">
    <source>
        <dbReference type="ARBA" id="ARBA00022737"/>
    </source>
</evidence>
<comment type="function">
    <text evidence="1">Transfers mannosyl residues to the hydroxyl group of serine or threonine residues.</text>
</comment>
<comment type="catalytic activity">
    <reaction evidence="14">
        <text>a di-trans,poly-cis-dolichyl beta-D-mannosyl phosphate + L-threonyl-[protein] = 3-O-(alpha-D-mannosyl)-L-threonyl-[protein] + a di-trans,poly-cis-dolichyl phosphate + H(+)</text>
        <dbReference type="Rhea" id="RHEA:53396"/>
        <dbReference type="Rhea" id="RHEA-COMP:11060"/>
        <dbReference type="Rhea" id="RHEA-COMP:13547"/>
        <dbReference type="Rhea" id="RHEA-COMP:19498"/>
        <dbReference type="Rhea" id="RHEA-COMP:19501"/>
        <dbReference type="ChEBI" id="CHEBI:15378"/>
        <dbReference type="ChEBI" id="CHEBI:30013"/>
        <dbReference type="ChEBI" id="CHEBI:57683"/>
        <dbReference type="ChEBI" id="CHEBI:58211"/>
        <dbReference type="ChEBI" id="CHEBI:137323"/>
        <dbReference type="EC" id="2.4.1.109"/>
    </reaction>
</comment>
<dbReference type="Pfam" id="PF08409">
    <property type="entry name" value="TMTC_DUF1736"/>
    <property type="match status" value="1"/>
</dbReference>
<feature type="transmembrane region" description="Helical" evidence="17">
    <location>
        <begin position="403"/>
        <end position="420"/>
    </location>
</feature>
<feature type="transmembrane region" description="Helical" evidence="17">
    <location>
        <begin position="371"/>
        <end position="391"/>
    </location>
</feature>
<feature type="transmembrane region" description="Helical" evidence="17">
    <location>
        <begin position="5"/>
        <end position="21"/>
    </location>
</feature>
<evidence type="ECO:0000256" key="4">
    <source>
        <dbReference type="ARBA" id="ARBA00004922"/>
    </source>
</evidence>
<evidence type="ECO:0000256" key="17">
    <source>
        <dbReference type="SAM" id="Phobius"/>
    </source>
</evidence>
<evidence type="ECO:0000313" key="20">
    <source>
        <dbReference type="Proteomes" id="UP001153292"/>
    </source>
</evidence>
<dbReference type="InterPro" id="IPR013618">
    <property type="entry name" value="TMTC_DUF1736"/>
</dbReference>
<comment type="pathway">
    <text evidence="4">Protein modification; protein glycosylation.</text>
</comment>
<evidence type="ECO:0000256" key="10">
    <source>
        <dbReference type="ARBA" id="ARBA00022803"/>
    </source>
</evidence>
<dbReference type="PROSITE" id="PS50005">
    <property type="entry name" value="TPR"/>
    <property type="match status" value="3"/>
</dbReference>
<evidence type="ECO:0000256" key="11">
    <source>
        <dbReference type="ARBA" id="ARBA00022824"/>
    </source>
</evidence>
<feature type="transmembrane region" description="Helical" evidence="17">
    <location>
        <begin position="148"/>
        <end position="168"/>
    </location>
</feature>
<keyword evidence="8 17" id="KW-0812">Transmembrane</keyword>
<dbReference type="Gene3D" id="1.25.40.10">
    <property type="entry name" value="Tetratricopeptide repeat domain"/>
    <property type="match status" value="1"/>
</dbReference>
<evidence type="ECO:0000256" key="8">
    <source>
        <dbReference type="ARBA" id="ARBA00022692"/>
    </source>
</evidence>
<dbReference type="EMBL" id="OU963898">
    <property type="protein sequence ID" value="CAH0405990.1"/>
    <property type="molecule type" value="Genomic_DNA"/>
</dbReference>
<evidence type="ECO:0000256" key="14">
    <source>
        <dbReference type="ARBA" id="ARBA00045085"/>
    </source>
</evidence>
<evidence type="ECO:0000256" key="12">
    <source>
        <dbReference type="ARBA" id="ARBA00022989"/>
    </source>
</evidence>
<evidence type="ECO:0000313" key="19">
    <source>
        <dbReference type="EMBL" id="CAH0405990.1"/>
    </source>
</evidence>
<accession>A0ABN8BA31</accession>
<gene>
    <name evidence="19" type="ORF">CHILSU_LOCUS9364</name>
</gene>
<feature type="transmembrane region" description="Helical" evidence="17">
    <location>
        <begin position="316"/>
        <end position="334"/>
    </location>
</feature>
<evidence type="ECO:0000256" key="2">
    <source>
        <dbReference type="ARBA" id="ARBA00004141"/>
    </source>
</evidence>
<keyword evidence="10 16" id="KW-0802">TPR repeat</keyword>
<sequence>MTGLLYKWASLVFLSALPYLFTLNGDFVFDDSEAIVKNKDIISESWIDCFYNDFWGTNIKSNLSHKSYRPFTILSFRLNYFMSNKELSVYTFKATNLLCHILCTVLVRLVYNILINVKKIKQYKIDIGYFAALLFAVHPIHVEAISGIVGRADLLSGATFFLAFIFYHKAINSQYHHNLFLFVTIILSAISMLCKENGITVLGFCIFYDMILKISIKRKCQKFCNLYNRSCIKRITVTILAIILTLYGRWTVMGATKPEFKAIDNPAAFAETFTKIVTHSYVYFLNTLLFIWPQWLCYDWSMGCVPLIKSVLDHRIIYPISMYLYGIFIIKAIICKQNKTSTRRILSLSVALMVIPFLPAANIFYPVGFVIAERVLYIPSAGYCLIIVLGLNKIIAKKNKRKLGLMLYVFLISIYGWRSWQRSHDWQNEYRLFASGMSVCPLNAKVHYNVAKVSDALNKTDAALTSYNEAIRLYPEYYQAMNNLANLLKYQRKFQEAEYYLRNSLKYKKDFPAAWMNLGIVLASTNRLNESEQAYMTALQYRKSYPDCYYNLGNLYLEMNRESDALENFLKAINLDQRHVLAWTNTIALLDNTEQLDRALELIPTALTELADSPSINFAVANIYGKVDRFEEAERYFLKAIKLFNSKVQAIHYSNLGVLYHRWKKYNLAEVMYKNALKIDPKFKSAINNLRTVQKYKNR</sequence>
<dbReference type="Pfam" id="PF13432">
    <property type="entry name" value="TPR_16"/>
    <property type="match status" value="1"/>
</dbReference>
<dbReference type="SMART" id="SM00028">
    <property type="entry name" value="TPR"/>
    <property type="match status" value="6"/>
</dbReference>
<dbReference type="PANTHER" id="PTHR44227:SF3">
    <property type="entry name" value="PROTEIN O-MANNOSYL-TRANSFERASE TMTC4"/>
    <property type="match status" value="1"/>
</dbReference>
<feature type="transmembrane region" description="Helical" evidence="17">
    <location>
        <begin position="90"/>
        <end position="111"/>
    </location>
</feature>
<comment type="subcellular location">
    <subcellularLocation>
        <location evidence="3">Endoplasmic reticulum</location>
    </subcellularLocation>
    <subcellularLocation>
        <location evidence="2">Membrane</location>
        <topology evidence="2">Multi-pass membrane protein</topology>
    </subcellularLocation>
</comment>
<comment type="catalytic activity">
    <reaction evidence="15">
        <text>a di-trans,poly-cis-dolichyl beta-D-mannosyl phosphate + L-seryl-[protein] = 3-O-(alpha-D-mannosyl)-L-seryl-[protein] + a di-trans,poly-cis-dolichyl phosphate + H(+)</text>
        <dbReference type="Rhea" id="RHEA:17377"/>
        <dbReference type="Rhea" id="RHEA-COMP:9863"/>
        <dbReference type="Rhea" id="RHEA-COMP:13546"/>
        <dbReference type="Rhea" id="RHEA-COMP:19498"/>
        <dbReference type="Rhea" id="RHEA-COMP:19501"/>
        <dbReference type="ChEBI" id="CHEBI:15378"/>
        <dbReference type="ChEBI" id="CHEBI:29999"/>
        <dbReference type="ChEBI" id="CHEBI:57683"/>
        <dbReference type="ChEBI" id="CHEBI:58211"/>
        <dbReference type="ChEBI" id="CHEBI:137321"/>
        <dbReference type="EC" id="2.4.1.109"/>
    </reaction>
</comment>
<name>A0ABN8BA31_CHISP</name>
<evidence type="ECO:0000256" key="6">
    <source>
        <dbReference type="ARBA" id="ARBA00012839"/>
    </source>
</evidence>
<keyword evidence="12 17" id="KW-1133">Transmembrane helix</keyword>
<keyword evidence="20" id="KW-1185">Reference proteome</keyword>
<feature type="repeat" description="TPR" evidence="16">
    <location>
        <begin position="546"/>
        <end position="579"/>
    </location>
</feature>
<dbReference type="SUPFAM" id="SSF48452">
    <property type="entry name" value="TPR-like"/>
    <property type="match status" value="1"/>
</dbReference>
<feature type="repeat" description="TPR" evidence="16">
    <location>
        <begin position="650"/>
        <end position="683"/>
    </location>
</feature>
<feature type="transmembrane region" description="Helical" evidence="17">
    <location>
        <begin position="123"/>
        <end position="142"/>
    </location>
</feature>
<feature type="transmembrane region" description="Helical" evidence="17">
    <location>
        <begin position="346"/>
        <end position="365"/>
    </location>
</feature>
<protein>
    <recommendedName>
        <fullName evidence="6">dolichyl-phosphate-mannose--protein mannosyltransferase</fullName>
        <ecNumber evidence="6">2.4.1.109</ecNumber>
    </recommendedName>
</protein>
<evidence type="ECO:0000259" key="18">
    <source>
        <dbReference type="Pfam" id="PF08409"/>
    </source>
</evidence>
<dbReference type="Proteomes" id="UP001153292">
    <property type="component" value="Chromosome 5"/>
</dbReference>
<evidence type="ECO:0000256" key="7">
    <source>
        <dbReference type="ARBA" id="ARBA00022679"/>
    </source>
</evidence>
<keyword evidence="7" id="KW-0808">Transferase</keyword>
<evidence type="ECO:0000256" key="3">
    <source>
        <dbReference type="ARBA" id="ARBA00004240"/>
    </source>
</evidence>
<dbReference type="PANTHER" id="PTHR44227">
    <property type="match status" value="1"/>
</dbReference>
<keyword evidence="11" id="KW-0256">Endoplasmic reticulum</keyword>
<dbReference type="EC" id="2.4.1.109" evidence="6"/>
<evidence type="ECO:0000256" key="16">
    <source>
        <dbReference type="PROSITE-ProRule" id="PRU00339"/>
    </source>
</evidence>
<dbReference type="Pfam" id="PF13181">
    <property type="entry name" value="TPR_8"/>
    <property type="match status" value="2"/>
</dbReference>
<dbReference type="InterPro" id="IPR019734">
    <property type="entry name" value="TPR_rpt"/>
</dbReference>
<feature type="domain" description="DUF1736" evidence="18">
    <location>
        <begin position="255"/>
        <end position="324"/>
    </location>
</feature>
<proteinExistence type="inferred from homology"/>
<organism evidence="19 20">
    <name type="scientific">Chilo suppressalis</name>
    <name type="common">Asiatic rice borer moth</name>
    <dbReference type="NCBI Taxonomy" id="168631"/>
    <lineage>
        <taxon>Eukaryota</taxon>
        <taxon>Metazoa</taxon>
        <taxon>Ecdysozoa</taxon>
        <taxon>Arthropoda</taxon>
        <taxon>Hexapoda</taxon>
        <taxon>Insecta</taxon>
        <taxon>Pterygota</taxon>
        <taxon>Neoptera</taxon>
        <taxon>Endopterygota</taxon>
        <taxon>Lepidoptera</taxon>
        <taxon>Glossata</taxon>
        <taxon>Ditrysia</taxon>
        <taxon>Pyraloidea</taxon>
        <taxon>Crambidae</taxon>
        <taxon>Crambinae</taxon>
        <taxon>Chilo</taxon>
    </lineage>
</organism>
<feature type="repeat" description="TPR" evidence="16">
    <location>
        <begin position="444"/>
        <end position="477"/>
    </location>
</feature>
<evidence type="ECO:0000256" key="13">
    <source>
        <dbReference type="ARBA" id="ARBA00023136"/>
    </source>
</evidence>
<feature type="transmembrane region" description="Helical" evidence="17">
    <location>
        <begin position="237"/>
        <end position="256"/>
    </location>
</feature>
<dbReference type="PROSITE" id="PS50293">
    <property type="entry name" value="TPR_REGION"/>
    <property type="match status" value="1"/>
</dbReference>
<keyword evidence="9" id="KW-0677">Repeat</keyword>
<keyword evidence="13 17" id="KW-0472">Membrane</keyword>
<evidence type="ECO:0000256" key="5">
    <source>
        <dbReference type="ARBA" id="ARBA00007882"/>
    </source>
</evidence>
<reference evidence="19" key="1">
    <citation type="submission" date="2021-12" db="EMBL/GenBank/DDBJ databases">
        <authorList>
            <person name="King R."/>
        </authorList>
    </citation>
    <scope>NUCLEOTIDE SEQUENCE</scope>
</reference>
<evidence type="ECO:0000256" key="15">
    <source>
        <dbReference type="ARBA" id="ARBA00045102"/>
    </source>
</evidence>
<feature type="transmembrane region" description="Helical" evidence="17">
    <location>
        <begin position="175"/>
        <end position="193"/>
    </location>
</feature>
<dbReference type="InterPro" id="IPR052346">
    <property type="entry name" value="O-mannosyl-transferase_TMTC"/>
</dbReference>
<dbReference type="InterPro" id="IPR011990">
    <property type="entry name" value="TPR-like_helical_dom_sf"/>
</dbReference>
<evidence type="ECO:0000256" key="1">
    <source>
        <dbReference type="ARBA" id="ARBA00003582"/>
    </source>
</evidence>